<dbReference type="AlphaFoldDB" id="A0A5J5C230"/>
<evidence type="ECO:0000256" key="1">
    <source>
        <dbReference type="SAM" id="Phobius"/>
    </source>
</evidence>
<keyword evidence="1" id="KW-0812">Transmembrane</keyword>
<keyword evidence="3" id="KW-1185">Reference proteome</keyword>
<keyword evidence="1" id="KW-0472">Membrane</keyword>
<evidence type="ECO:0000313" key="3">
    <source>
        <dbReference type="Proteomes" id="UP000325577"/>
    </source>
</evidence>
<evidence type="ECO:0000313" key="2">
    <source>
        <dbReference type="EMBL" id="KAA8549455.1"/>
    </source>
</evidence>
<keyword evidence="1" id="KW-1133">Transmembrane helix</keyword>
<dbReference type="Proteomes" id="UP000325577">
    <property type="component" value="Linkage Group LG0"/>
</dbReference>
<dbReference type="EMBL" id="CM018031">
    <property type="protein sequence ID" value="KAA8549455.1"/>
    <property type="molecule type" value="Genomic_DNA"/>
</dbReference>
<name>A0A5J5C230_9ASTE</name>
<feature type="transmembrane region" description="Helical" evidence="1">
    <location>
        <begin position="106"/>
        <end position="127"/>
    </location>
</feature>
<proteinExistence type="predicted"/>
<protein>
    <submittedName>
        <fullName evidence="2">Uncharacterized protein</fullName>
    </submittedName>
</protein>
<organism evidence="2 3">
    <name type="scientific">Nyssa sinensis</name>
    <dbReference type="NCBI Taxonomy" id="561372"/>
    <lineage>
        <taxon>Eukaryota</taxon>
        <taxon>Viridiplantae</taxon>
        <taxon>Streptophyta</taxon>
        <taxon>Embryophyta</taxon>
        <taxon>Tracheophyta</taxon>
        <taxon>Spermatophyta</taxon>
        <taxon>Magnoliopsida</taxon>
        <taxon>eudicotyledons</taxon>
        <taxon>Gunneridae</taxon>
        <taxon>Pentapetalae</taxon>
        <taxon>asterids</taxon>
        <taxon>Cornales</taxon>
        <taxon>Nyssaceae</taxon>
        <taxon>Nyssa</taxon>
    </lineage>
</organism>
<accession>A0A5J5C230</accession>
<reference evidence="2 3" key="1">
    <citation type="submission" date="2019-09" db="EMBL/GenBank/DDBJ databases">
        <title>A chromosome-level genome assembly of the Chinese tupelo Nyssa sinensis.</title>
        <authorList>
            <person name="Yang X."/>
            <person name="Kang M."/>
            <person name="Yang Y."/>
            <person name="Xiong H."/>
            <person name="Wang M."/>
            <person name="Zhang Z."/>
            <person name="Wang Z."/>
            <person name="Wu H."/>
            <person name="Ma T."/>
            <person name="Liu J."/>
            <person name="Xi Z."/>
        </authorList>
    </citation>
    <scope>NUCLEOTIDE SEQUENCE [LARGE SCALE GENOMIC DNA]</scope>
    <source>
        <strain evidence="2">J267</strain>
        <tissue evidence="2">Leaf</tissue>
    </source>
</reference>
<gene>
    <name evidence="2" type="ORF">F0562_001139</name>
</gene>
<sequence length="201" mass="22231">MNGAEQERRRIVRYYDYRHIRSLGYHTGQFLGRQPTYLPIQDPEESPIQTHFIQHSHTMKGRPLIRSLGAPDPTKLTKSCSLLLSRLSKDFQEENQWKGFKHAGMASSMAAFLAITASVIGVLAAILRLCFGTEDAQVPTVPPVQSTELQRAPVPNDIKAQSTEGLTIDIKAQSTEGLTIDIKAQSTEGLTIDIKAQSTEA</sequence>